<protein>
    <submittedName>
        <fullName evidence="2">Uncharacterized protein</fullName>
    </submittedName>
</protein>
<keyword evidence="3" id="KW-1185">Reference proteome</keyword>
<organism evidence="2 3">
    <name type="scientific">[Candida] arabinofermentans NRRL YB-2248</name>
    <dbReference type="NCBI Taxonomy" id="983967"/>
    <lineage>
        <taxon>Eukaryota</taxon>
        <taxon>Fungi</taxon>
        <taxon>Dikarya</taxon>
        <taxon>Ascomycota</taxon>
        <taxon>Saccharomycotina</taxon>
        <taxon>Pichiomycetes</taxon>
        <taxon>Pichiales</taxon>
        <taxon>Pichiaceae</taxon>
        <taxon>Ogataea</taxon>
        <taxon>Ogataea/Candida clade</taxon>
    </lineage>
</organism>
<accession>A0A1E4SWA4</accession>
<feature type="compositionally biased region" description="Polar residues" evidence="1">
    <location>
        <begin position="146"/>
        <end position="166"/>
    </location>
</feature>
<feature type="non-terminal residue" evidence="2">
    <location>
        <position position="180"/>
    </location>
</feature>
<feature type="compositionally biased region" description="Basic and acidic residues" evidence="1">
    <location>
        <begin position="167"/>
        <end position="180"/>
    </location>
</feature>
<dbReference type="OrthoDB" id="3998064at2759"/>
<evidence type="ECO:0000313" key="3">
    <source>
        <dbReference type="Proteomes" id="UP000094801"/>
    </source>
</evidence>
<feature type="region of interest" description="Disordered" evidence="1">
    <location>
        <begin position="130"/>
        <end position="180"/>
    </location>
</feature>
<proteinExistence type="predicted"/>
<dbReference type="AlphaFoldDB" id="A0A1E4SWA4"/>
<evidence type="ECO:0000256" key="1">
    <source>
        <dbReference type="SAM" id="MobiDB-lite"/>
    </source>
</evidence>
<gene>
    <name evidence="2" type="ORF">CANARDRAFT_187120</name>
</gene>
<evidence type="ECO:0000313" key="2">
    <source>
        <dbReference type="EMBL" id="ODV83775.1"/>
    </source>
</evidence>
<sequence>MQTPGQADKSFKISDFFFDTPTLNQTDLNTLLAAENDNKENDPIFANFGTPLNHRSRFFKTPLKEFSNTPRLIGSTSVKKLSLSATSETPSRSNYKTPLKPNHQQSSPSTIIMTSTKKFQIIFADMNTLKGNYSGSKQKKQKKLARSTTTNSVSTAQTKKQAITDSDVTHNDSNYKKQKN</sequence>
<reference evidence="3" key="1">
    <citation type="submission" date="2016-04" db="EMBL/GenBank/DDBJ databases">
        <title>Comparative genomics of biotechnologically important yeasts.</title>
        <authorList>
            <consortium name="DOE Joint Genome Institute"/>
            <person name="Riley R."/>
            <person name="Haridas S."/>
            <person name="Wolfe K.H."/>
            <person name="Lopes M.R."/>
            <person name="Hittinger C.T."/>
            <person name="Goker M."/>
            <person name="Salamov A."/>
            <person name="Wisecaver J."/>
            <person name="Long T.M."/>
            <person name="Aerts A.L."/>
            <person name="Barry K."/>
            <person name="Choi C."/>
            <person name="Clum A."/>
            <person name="Coughlan A.Y."/>
            <person name="Deshpande S."/>
            <person name="Douglass A.P."/>
            <person name="Hanson S.J."/>
            <person name="Klenk H.-P."/>
            <person name="Labutti K."/>
            <person name="Lapidus A."/>
            <person name="Lindquist E."/>
            <person name="Lipzen A."/>
            <person name="Meier-Kolthoff J.P."/>
            <person name="Ohm R.A."/>
            <person name="Otillar R.P."/>
            <person name="Pangilinan J."/>
            <person name="Peng Y."/>
            <person name="Rokas A."/>
            <person name="Rosa C.A."/>
            <person name="Scheuner C."/>
            <person name="Sibirny A.A."/>
            <person name="Slot J.C."/>
            <person name="Stielow J.B."/>
            <person name="Sun H."/>
            <person name="Kurtzman C.P."/>
            <person name="Blackwell M."/>
            <person name="Grigoriev I.V."/>
            <person name="Jeffries T.W."/>
        </authorList>
    </citation>
    <scope>NUCLEOTIDE SEQUENCE [LARGE SCALE GENOMIC DNA]</scope>
    <source>
        <strain evidence="3">NRRL YB-2248</strain>
    </source>
</reference>
<feature type="region of interest" description="Disordered" evidence="1">
    <location>
        <begin position="78"/>
        <end position="109"/>
    </location>
</feature>
<name>A0A1E4SWA4_9ASCO</name>
<dbReference type="Proteomes" id="UP000094801">
    <property type="component" value="Unassembled WGS sequence"/>
</dbReference>
<dbReference type="EMBL" id="KV453861">
    <property type="protein sequence ID" value="ODV83775.1"/>
    <property type="molecule type" value="Genomic_DNA"/>
</dbReference>